<dbReference type="GO" id="GO:0009103">
    <property type="term" value="P:lipopolysaccharide biosynthetic process"/>
    <property type="evidence" value="ECO:0007669"/>
    <property type="project" value="TreeGrafter"/>
</dbReference>
<dbReference type="InterPro" id="IPR001296">
    <property type="entry name" value="Glyco_trans_1"/>
</dbReference>
<feature type="domain" description="Glycosyltransferase subfamily 4-like N-terminal" evidence="3">
    <location>
        <begin position="15"/>
        <end position="184"/>
    </location>
</feature>
<proteinExistence type="predicted"/>
<evidence type="ECO:0000259" key="2">
    <source>
        <dbReference type="Pfam" id="PF00534"/>
    </source>
</evidence>
<reference evidence="4 5" key="1">
    <citation type="submission" date="2017-10" db="EMBL/GenBank/DDBJ databases">
        <title>Novel microbial diversity and functional potential in the marine mammal oral microbiome.</title>
        <authorList>
            <person name="Dudek N.K."/>
            <person name="Sun C.L."/>
            <person name="Burstein D."/>
            <person name="Kantor R.S."/>
            <person name="Aliaga Goltsman D.S."/>
            <person name="Bik E.M."/>
            <person name="Thomas B.C."/>
            <person name="Banfield J.F."/>
            <person name="Relman D.A."/>
        </authorList>
    </citation>
    <scope>NUCLEOTIDE SEQUENCE [LARGE SCALE GENOMIC DNA]</scope>
    <source>
        <strain evidence="4">DOLZORAL124_49_17</strain>
    </source>
</reference>
<dbReference type="Pfam" id="PF13439">
    <property type="entry name" value="Glyco_transf_4"/>
    <property type="match status" value="1"/>
</dbReference>
<evidence type="ECO:0000313" key="4">
    <source>
        <dbReference type="EMBL" id="PID56900.1"/>
    </source>
</evidence>
<dbReference type="GO" id="GO:0016757">
    <property type="term" value="F:glycosyltransferase activity"/>
    <property type="evidence" value="ECO:0007669"/>
    <property type="project" value="InterPro"/>
</dbReference>
<protein>
    <submittedName>
        <fullName evidence="4">Group 1 glycosyl transferase</fullName>
    </submittedName>
</protein>
<dbReference type="Pfam" id="PF00534">
    <property type="entry name" value="Glycos_transf_1"/>
    <property type="match status" value="1"/>
</dbReference>
<dbReference type="Gene3D" id="3.40.50.2000">
    <property type="entry name" value="Glycogen Phosphorylase B"/>
    <property type="match status" value="2"/>
</dbReference>
<dbReference type="InterPro" id="IPR028098">
    <property type="entry name" value="Glyco_trans_4-like_N"/>
</dbReference>
<dbReference type="CDD" id="cd03809">
    <property type="entry name" value="GT4_MtfB-like"/>
    <property type="match status" value="1"/>
</dbReference>
<keyword evidence="1 4" id="KW-0808">Transferase</keyword>
<evidence type="ECO:0000259" key="3">
    <source>
        <dbReference type="Pfam" id="PF13439"/>
    </source>
</evidence>
<gene>
    <name evidence="4" type="ORF">CSB45_09585</name>
</gene>
<dbReference type="PANTHER" id="PTHR46401:SF2">
    <property type="entry name" value="GLYCOSYLTRANSFERASE WBBK-RELATED"/>
    <property type="match status" value="1"/>
</dbReference>
<name>A0A2G6E4A1_9BACT</name>
<evidence type="ECO:0000256" key="1">
    <source>
        <dbReference type="ARBA" id="ARBA00022679"/>
    </source>
</evidence>
<dbReference type="Proteomes" id="UP000229740">
    <property type="component" value="Unassembled WGS sequence"/>
</dbReference>
<feature type="domain" description="Glycosyl transferase family 1" evidence="2">
    <location>
        <begin position="206"/>
        <end position="361"/>
    </location>
</feature>
<dbReference type="AlphaFoldDB" id="A0A2G6E4A1"/>
<accession>A0A2G6E4A1</accession>
<sequence>MKLGIDARLFCKHTGIGRYTRSLCVEYYKAQRCRDHPLILLTDRPFPPPSPQDINPSSGQTLKPWTACVRPVIADCRRRMLWTHRHVPSLLRQHDLDVYHAVCNFELPWRKVCRYVVTIHDLVPLFFPKSVPRKHVLFFRLFMKHAAHTADLIITDSEHSKRDIVRYLHVSEKKIRVIYLGYDPPKQQVCDPQKVSALLKGYGICKPYLLFVGAIEPKKNLERLVKAFHMFREHDREGTDLQLVLAGGESWMSEGLYRTVRELNLDQHVIFTGVVPDAELPLFYHEAEAFVFPSIYEGFGLPVLEAMSHRIPVITSNVSSLPEIVGAAGYLVDPQQPASICDGMLHVLSDRAKREEMIRRGVEQAQKFSWKTCAEKTWQVYLDAMALS</sequence>
<comment type="caution">
    <text evidence="4">The sequence shown here is derived from an EMBL/GenBank/DDBJ whole genome shotgun (WGS) entry which is preliminary data.</text>
</comment>
<dbReference type="EMBL" id="PDPS01000030">
    <property type="protein sequence ID" value="PID56900.1"/>
    <property type="molecule type" value="Genomic_DNA"/>
</dbReference>
<dbReference type="PANTHER" id="PTHR46401">
    <property type="entry name" value="GLYCOSYLTRANSFERASE WBBK-RELATED"/>
    <property type="match status" value="1"/>
</dbReference>
<dbReference type="FunFam" id="3.40.50.2000:FF:000119">
    <property type="entry name" value="Glycosyl transferase group 1"/>
    <property type="match status" value="1"/>
</dbReference>
<organism evidence="4 5">
    <name type="scientific">candidate division KSB3 bacterium</name>
    <dbReference type="NCBI Taxonomy" id="2044937"/>
    <lineage>
        <taxon>Bacteria</taxon>
        <taxon>candidate division KSB3</taxon>
    </lineage>
</organism>
<dbReference type="SUPFAM" id="SSF53756">
    <property type="entry name" value="UDP-Glycosyltransferase/glycogen phosphorylase"/>
    <property type="match status" value="1"/>
</dbReference>
<evidence type="ECO:0000313" key="5">
    <source>
        <dbReference type="Proteomes" id="UP000229740"/>
    </source>
</evidence>